<gene>
    <name evidence="1" type="ORF">V6N11_026451</name>
</gene>
<organism evidence="1 2">
    <name type="scientific">Hibiscus sabdariffa</name>
    <name type="common">roselle</name>
    <dbReference type="NCBI Taxonomy" id="183260"/>
    <lineage>
        <taxon>Eukaryota</taxon>
        <taxon>Viridiplantae</taxon>
        <taxon>Streptophyta</taxon>
        <taxon>Embryophyta</taxon>
        <taxon>Tracheophyta</taxon>
        <taxon>Spermatophyta</taxon>
        <taxon>Magnoliopsida</taxon>
        <taxon>eudicotyledons</taxon>
        <taxon>Gunneridae</taxon>
        <taxon>Pentapetalae</taxon>
        <taxon>rosids</taxon>
        <taxon>malvids</taxon>
        <taxon>Malvales</taxon>
        <taxon>Malvaceae</taxon>
        <taxon>Malvoideae</taxon>
        <taxon>Hibiscus</taxon>
    </lineage>
</organism>
<protein>
    <submittedName>
        <fullName evidence="1">Uncharacterized protein</fullName>
    </submittedName>
</protein>
<evidence type="ECO:0000313" key="2">
    <source>
        <dbReference type="Proteomes" id="UP001396334"/>
    </source>
</evidence>
<dbReference type="EMBL" id="JBBPBN010000011">
    <property type="protein sequence ID" value="KAK9029332.1"/>
    <property type="molecule type" value="Genomic_DNA"/>
</dbReference>
<accession>A0ABR2SWM6</accession>
<reference evidence="1 2" key="1">
    <citation type="journal article" date="2024" name="G3 (Bethesda)">
        <title>Genome assembly of Hibiscus sabdariffa L. provides insights into metabolisms of medicinal natural products.</title>
        <authorList>
            <person name="Kim T."/>
        </authorList>
    </citation>
    <scope>NUCLEOTIDE SEQUENCE [LARGE SCALE GENOMIC DNA]</scope>
    <source>
        <strain evidence="1">TK-2024</strain>
        <tissue evidence="1">Old leaves</tissue>
    </source>
</reference>
<keyword evidence="2" id="KW-1185">Reference proteome</keyword>
<name>A0ABR2SWM6_9ROSI</name>
<dbReference type="Proteomes" id="UP001396334">
    <property type="component" value="Unassembled WGS sequence"/>
</dbReference>
<sequence length="92" mass="10282">MQAKNVRLLSDDGRSITGDLDPFPVTCSGNAHDSMIVLKQESQHTKGTNWIFVLISVYNANRARDSSSIQVVWHVDHFRPPTPFAISWGNNS</sequence>
<proteinExistence type="predicted"/>
<comment type="caution">
    <text evidence="1">The sequence shown here is derived from an EMBL/GenBank/DDBJ whole genome shotgun (WGS) entry which is preliminary data.</text>
</comment>
<evidence type="ECO:0000313" key="1">
    <source>
        <dbReference type="EMBL" id="KAK9029332.1"/>
    </source>
</evidence>